<reference evidence="10 11" key="1">
    <citation type="submission" date="2020-04" db="EMBL/GenBank/DDBJ databases">
        <authorList>
            <person name="Klaysubun C."/>
            <person name="Duangmal K."/>
            <person name="Lipun K."/>
        </authorList>
    </citation>
    <scope>NUCLEOTIDE SEQUENCE [LARGE SCALE GENOMIC DNA]</scope>
    <source>
        <strain evidence="10 11">K10HN5</strain>
    </source>
</reference>
<feature type="transmembrane region" description="Helical" evidence="7">
    <location>
        <begin position="802"/>
        <end position="826"/>
    </location>
</feature>
<evidence type="ECO:0000259" key="8">
    <source>
        <dbReference type="Pfam" id="PF02687"/>
    </source>
</evidence>
<evidence type="ECO:0000256" key="7">
    <source>
        <dbReference type="SAM" id="Phobius"/>
    </source>
</evidence>
<dbReference type="PANTHER" id="PTHR30489:SF0">
    <property type="entry name" value="LIPOPROTEIN-RELEASING SYSTEM TRANSMEMBRANE PROTEIN LOLE"/>
    <property type="match status" value="1"/>
</dbReference>
<keyword evidence="6 7" id="KW-0472">Membrane</keyword>
<feature type="domain" description="ABC3 transporter permease C-terminal" evidence="8">
    <location>
        <begin position="289"/>
        <end position="393"/>
    </location>
</feature>
<feature type="transmembrane region" description="Helical" evidence="7">
    <location>
        <begin position="761"/>
        <end position="781"/>
    </location>
</feature>
<gene>
    <name evidence="10" type="ORF">HF526_10550</name>
</gene>
<feature type="domain" description="MacB-like periplasmic core" evidence="9">
    <location>
        <begin position="18"/>
        <end position="181"/>
    </location>
</feature>
<accession>A0ABX1S875</accession>
<feature type="transmembrane region" description="Helical" evidence="7">
    <location>
        <begin position="371"/>
        <end position="393"/>
    </location>
</feature>
<comment type="caution">
    <text evidence="10">The sequence shown here is derived from an EMBL/GenBank/DDBJ whole genome shotgun (WGS) entry which is preliminary data.</text>
</comment>
<evidence type="ECO:0000259" key="9">
    <source>
        <dbReference type="Pfam" id="PF12704"/>
    </source>
</evidence>
<dbReference type="EMBL" id="JAAXLA010000015">
    <property type="protein sequence ID" value="NMH97746.1"/>
    <property type="molecule type" value="Genomic_DNA"/>
</dbReference>
<keyword evidence="3" id="KW-1003">Cell membrane</keyword>
<evidence type="ECO:0000256" key="5">
    <source>
        <dbReference type="ARBA" id="ARBA00022989"/>
    </source>
</evidence>
<dbReference type="Proteomes" id="UP000820669">
    <property type="component" value="Unassembled WGS sequence"/>
</dbReference>
<keyword evidence="4 7" id="KW-0812">Transmembrane</keyword>
<feature type="transmembrane region" description="Helical" evidence="7">
    <location>
        <begin position="414"/>
        <end position="434"/>
    </location>
</feature>
<evidence type="ECO:0000313" key="10">
    <source>
        <dbReference type="EMBL" id="NMH97746.1"/>
    </source>
</evidence>
<dbReference type="InterPro" id="IPR003838">
    <property type="entry name" value="ABC3_permease_C"/>
</dbReference>
<comment type="similarity">
    <text evidence="2">Belongs to the ABC-4 integral membrane protein family. LolC/E subfamily.</text>
</comment>
<feature type="transmembrane region" description="Helical" evidence="7">
    <location>
        <begin position="280"/>
        <end position="304"/>
    </location>
</feature>
<comment type="subcellular location">
    <subcellularLocation>
        <location evidence="1">Cell membrane</location>
        <topology evidence="1">Multi-pass membrane protein</topology>
    </subcellularLocation>
</comment>
<protein>
    <submittedName>
        <fullName evidence="10">FtsX-like permease family protein</fullName>
    </submittedName>
</protein>
<feature type="transmembrane region" description="Helical" evidence="7">
    <location>
        <begin position="454"/>
        <end position="473"/>
    </location>
</feature>
<dbReference type="InterPro" id="IPR051447">
    <property type="entry name" value="Lipoprotein-release_system"/>
</dbReference>
<evidence type="ECO:0000313" key="11">
    <source>
        <dbReference type="Proteomes" id="UP000820669"/>
    </source>
</evidence>
<evidence type="ECO:0000256" key="2">
    <source>
        <dbReference type="ARBA" id="ARBA00005236"/>
    </source>
</evidence>
<dbReference type="PANTHER" id="PTHR30489">
    <property type="entry name" value="LIPOPROTEIN-RELEASING SYSTEM TRANSMEMBRANE PROTEIN LOLE"/>
    <property type="match status" value="1"/>
</dbReference>
<feature type="transmembrane region" description="Helical" evidence="7">
    <location>
        <begin position="846"/>
        <end position="873"/>
    </location>
</feature>
<sequence>MIGTWWWGLLRHRGARLAATAAGIAVAVALLASLGAFLTGAQASMTQQAARSVAVDWQVQVQPGGVPAAVLDAVRTDPGTTAALPVDYGHADGLSASTGGSTQTTGAATVLGLPEGYRATFPGEVRALAGADTGVLLAQQTAANLHAAPGDVITVALPGAPAATVRVDGVVDLPAANSLFQVVGAPAGSQPAAPPDNVLLLPSALWNALFAPLAGRADPVSTQIHTARSHGLPADPAAAYTEVTGAAKNLEARTSGAALVGDNLGAALDAARSDAAYGQMLFLFLGVPGAVLAGLLTAAVTGAGAPRRRREQALLRARGATGRQLVRLAAVEAATVGVAGSLAGLGLAAVVGRVAFGTAAFGATPGAAASWVGVAATLGLAIAALTVLVPAWRDQRGTTVAAGRSTAERPRAPWWARHGLDVLLLALAGLVFWLTSRNGYTLVLAPEGVPTISVSYWAFAGPALAWLGTGLLGRRLADLVLGRGRGLVGRALRPVAGGLSGTVASTLARRRGPLARSVVLLALALSFAASTATFNATYRQQAEVDALLTNGADVTVTESPGVTVGPAGGVTLAAIPGVRQVEPVQHRFAYVGADLQDLYGVRPATITRATALQDTYFQGGTARGLMGELAARPDSILVSAETVKDYQLRPGDLLNLRLRDGRTHQLTTVGFHYAGVVTEFPTAPKDSFFVANADYVARATGSDAVGAFLVDTGGHDSTAVADRIRALLGPTVTVTDIATTRSAIGSSLTAVDLAGLTTVELGFALVLAAAAGGLVLALGLAERRRSFAIARVLGARPRQLRGFVFGEAAVLIVGGLVLGALGGWLLSEMLVAVLTGVFDPPPSSPAVPWTYLGAITVLTVGALTVAAVGAVRLARRATVEAIREL</sequence>
<dbReference type="Pfam" id="PF12704">
    <property type="entry name" value="MacB_PCD"/>
    <property type="match status" value="1"/>
</dbReference>
<proteinExistence type="inferred from homology"/>
<keyword evidence="11" id="KW-1185">Reference proteome</keyword>
<evidence type="ECO:0000256" key="6">
    <source>
        <dbReference type="ARBA" id="ARBA00023136"/>
    </source>
</evidence>
<evidence type="ECO:0000256" key="3">
    <source>
        <dbReference type="ARBA" id="ARBA00022475"/>
    </source>
</evidence>
<evidence type="ECO:0000256" key="1">
    <source>
        <dbReference type="ARBA" id="ARBA00004651"/>
    </source>
</evidence>
<feature type="transmembrane region" description="Helical" evidence="7">
    <location>
        <begin position="325"/>
        <end position="351"/>
    </location>
</feature>
<evidence type="ECO:0000256" key="4">
    <source>
        <dbReference type="ARBA" id="ARBA00022692"/>
    </source>
</evidence>
<feature type="domain" description="ABC3 transporter permease C-terminal" evidence="8">
    <location>
        <begin position="761"/>
        <end position="870"/>
    </location>
</feature>
<feature type="transmembrane region" description="Helical" evidence="7">
    <location>
        <begin position="518"/>
        <end position="538"/>
    </location>
</feature>
<name>A0ABX1S875_9PSEU</name>
<dbReference type="Pfam" id="PF02687">
    <property type="entry name" value="FtsX"/>
    <property type="match status" value="2"/>
</dbReference>
<dbReference type="InterPro" id="IPR025857">
    <property type="entry name" value="MacB_PCD"/>
</dbReference>
<keyword evidence="5 7" id="KW-1133">Transmembrane helix</keyword>
<dbReference type="RefSeq" id="WP_169381196.1">
    <property type="nucleotide sequence ID" value="NZ_JAAXLA010000015.1"/>
</dbReference>
<organism evidence="10 11">
    <name type="scientific">Pseudonocardia acidicola</name>
    <dbReference type="NCBI Taxonomy" id="2724939"/>
    <lineage>
        <taxon>Bacteria</taxon>
        <taxon>Bacillati</taxon>
        <taxon>Actinomycetota</taxon>
        <taxon>Actinomycetes</taxon>
        <taxon>Pseudonocardiales</taxon>
        <taxon>Pseudonocardiaceae</taxon>
        <taxon>Pseudonocardia</taxon>
    </lineage>
</organism>